<accession>A0A0B1TAF6</accession>
<dbReference type="OrthoDB" id="3649325at2759"/>
<dbReference type="SUPFAM" id="SSF56112">
    <property type="entry name" value="Protein kinase-like (PK-like)"/>
    <property type="match status" value="1"/>
</dbReference>
<gene>
    <name evidence="4" type="ORF">OESDEN_07310</name>
</gene>
<dbReference type="Gene3D" id="3.90.1200.10">
    <property type="match status" value="1"/>
</dbReference>
<dbReference type="GO" id="GO:0006646">
    <property type="term" value="P:phosphatidylethanolamine biosynthetic process"/>
    <property type="evidence" value="ECO:0007669"/>
    <property type="project" value="TreeGrafter"/>
</dbReference>
<sequence>MYLLLTGVISFLRSGLQLRASTFKYRTLPQLFQMSDEECVRVISTPNTRAPIKDNYDIMAFSENNPSLKFKDRTTDTSDLKEVFAKFDSSQKISTEILSRTRYLCAKYLGGAWNRVGLDQFRIKHITSQPFTLFSGGMSNLLFLVELPSEVESMGGEARQALLRIQCQSDLDQLLSESVVFTLLSERSLGPKLLGVFPGGRFEQFIPSRPLQCKEISKPAIARIIGPMLARVHTLDVPITKEPEIMKCARTWLEKFRRTDGGARPIDIRCTAASVPAHCHPSSITCEQLEEELNFVEEFLEKSRSPVVFSHNDLQEGNILLFADYHLDGNGAIQSKVNGETTVEPLVLIDFEYCSYNYRGFDLGNHFCEYGIDYNCDEPPYYKIYEEMFNVKAERRGFCKAYRDEVYKMRDTCENPHFPSDLVTGDRDEDLARLITESTLFMAVSHIFWSCWALLNAEVSSSYLPFLPQIDFLFKIC</sequence>
<dbReference type="PANTHER" id="PTHR22603:SF93">
    <property type="entry name" value="RE24176P"/>
    <property type="match status" value="1"/>
</dbReference>
<evidence type="ECO:0000256" key="2">
    <source>
        <dbReference type="ARBA" id="ARBA00023264"/>
    </source>
</evidence>
<dbReference type="GO" id="GO:0005737">
    <property type="term" value="C:cytoplasm"/>
    <property type="evidence" value="ECO:0007669"/>
    <property type="project" value="TreeGrafter"/>
</dbReference>
<dbReference type="AlphaFoldDB" id="A0A0B1TAF6"/>
<dbReference type="GO" id="GO:0004305">
    <property type="term" value="F:ethanolamine kinase activity"/>
    <property type="evidence" value="ECO:0007669"/>
    <property type="project" value="TreeGrafter"/>
</dbReference>
<dbReference type="PANTHER" id="PTHR22603">
    <property type="entry name" value="CHOLINE/ETHANOALAMINE KINASE"/>
    <property type="match status" value="1"/>
</dbReference>
<keyword evidence="4" id="KW-0808">Transferase</keyword>
<dbReference type="InterPro" id="IPR011009">
    <property type="entry name" value="Kinase-like_dom_sf"/>
</dbReference>
<organism evidence="4 5">
    <name type="scientific">Oesophagostomum dentatum</name>
    <name type="common">Nodular worm</name>
    <dbReference type="NCBI Taxonomy" id="61180"/>
    <lineage>
        <taxon>Eukaryota</taxon>
        <taxon>Metazoa</taxon>
        <taxon>Ecdysozoa</taxon>
        <taxon>Nematoda</taxon>
        <taxon>Chromadorea</taxon>
        <taxon>Rhabditida</taxon>
        <taxon>Rhabditina</taxon>
        <taxon>Rhabditomorpha</taxon>
        <taxon>Strongyloidea</taxon>
        <taxon>Strongylidae</taxon>
        <taxon>Oesophagostomum</taxon>
    </lineage>
</organism>
<evidence type="ECO:0000256" key="3">
    <source>
        <dbReference type="ARBA" id="ARBA00038211"/>
    </source>
</evidence>
<name>A0A0B1TAF6_OESDE</name>
<keyword evidence="4" id="KW-0418">Kinase</keyword>
<keyword evidence="1" id="KW-0444">Lipid biosynthesis</keyword>
<keyword evidence="1" id="KW-0443">Lipid metabolism</keyword>
<protein>
    <submittedName>
        <fullName evidence="4">Choline/ethanolamine kinase</fullName>
    </submittedName>
</protein>
<proteinExistence type="inferred from homology"/>
<dbReference type="Gene3D" id="3.30.200.20">
    <property type="entry name" value="Phosphorylase Kinase, domain 1"/>
    <property type="match status" value="1"/>
</dbReference>
<reference evidence="4 5" key="1">
    <citation type="submission" date="2014-03" db="EMBL/GenBank/DDBJ databases">
        <title>Draft genome of the hookworm Oesophagostomum dentatum.</title>
        <authorList>
            <person name="Mitreva M."/>
        </authorList>
    </citation>
    <scope>NUCLEOTIDE SEQUENCE [LARGE SCALE GENOMIC DNA]</scope>
    <source>
        <strain evidence="4 5">OD-Hann</strain>
    </source>
</reference>
<dbReference type="Pfam" id="PF01633">
    <property type="entry name" value="Choline_kinase"/>
    <property type="match status" value="1"/>
</dbReference>
<dbReference type="EMBL" id="KN551124">
    <property type="protein sequence ID" value="KHJ92797.1"/>
    <property type="molecule type" value="Genomic_DNA"/>
</dbReference>
<evidence type="ECO:0000256" key="1">
    <source>
        <dbReference type="ARBA" id="ARBA00023209"/>
    </source>
</evidence>
<comment type="similarity">
    <text evidence="3">Belongs to the choline/ethanolamine kinase family.</text>
</comment>
<keyword evidence="2" id="KW-1208">Phospholipid metabolism</keyword>
<keyword evidence="5" id="KW-1185">Reference proteome</keyword>
<keyword evidence="1" id="KW-0594">Phospholipid biosynthesis</keyword>
<evidence type="ECO:0000313" key="4">
    <source>
        <dbReference type="EMBL" id="KHJ92797.1"/>
    </source>
</evidence>
<dbReference type="Proteomes" id="UP000053660">
    <property type="component" value="Unassembled WGS sequence"/>
</dbReference>
<evidence type="ECO:0000313" key="5">
    <source>
        <dbReference type="Proteomes" id="UP000053660"/>
    </source>
</evidence>
<dbReference type="GO" id="GO:0004103">
    <property type="term" value="F:choline kinase activity"/>
    <property type="evidence" value="ECO:0007669"/>
    <property type="project" value="TreeGrafter"/>
</dbReference>